<dbReference type="OMA" id="LWSHFRI"/>
<protein>
    <recommendedName>
        <fullName evidence="7">C2H2-type domain-containing protein</fullName>
    </recommendedName>
</protein>
<feature type="domain" description="C2H2-type" evidence="7">
    <location>
        <begin position="143"/>
        <end position="170"/>
    </location>
</feature>
<dbReference type="Gene3D" id="3.30.160.60">
    <property type="entry name" value="Classic Zinc Finger"/>
    <property type="match status" value="1"/>
</dbReference>
<dbReference type="PANTHER" id="PTHR24379">
    <property type="entry name" value="KRAB AND ZINC FINGER DOMAIN-CONTAINING"/>
    <property type="match status" value="1"/>
</dbReference>
<evidence type="ECO:0000256" key="3">
    <source>
        <dbReference type="ARBA" id="ARBA00022771"/>
    </source>
</evidence>
<keyword evidence="1" id="KW-0479">Metal-binding</keyword>
<dbReference type="PROSITE" id="PS00028">
    <property type="entry name" value="ZINC_FINGER_C2H2_1"/>
    <property type="match status" value="4"/>
</dbReference>
<keyword evidence="9" id="KW-1185">Reference proteome</keyword>
<dbReference type="Pfam" id="PF00096">
    <property type="entry name" value="zf-C2H2"/>
    <property type="match status" value="1"/>
</dbReference>
<accession>V4CKK8</accession>
<dbReference type="SUPFAM" id="SSF57667">
    <property type="entry name" value="beta-beta-alpha zinc fingers"/>
    <property type="match status" value="1"/>
</dbReference>
<feature type="region of interest" description="Disordered" evidence="6">
    <location>
        <begin position="1"/>
        <end position="45"/>
    </location>
</feature>
<name>V4CKK8_LOTGI</name>
<keyword evidence="4" id="KW-0862">Zinc</keyword>
<dbReference type="CTD" id="20248270"/>
<gene>
    <name evidence="8" type="ORF">LOTGIDRAFT_230332</name>
</gene>
<dbReference type="HOGENOM" id="CLU_941001_0_0_1"/>
<dbReference type="PROSITE" id="PS50157">
    <property type="entry name" value="ZINC_FINGER_C2H2_2"/>
    <property type="match status" value="3"/>
</dbReference>
<evidence type="ECO:0000256" key="2">
    <source>
        <dbReference type="ARBA" id="ARBA00022737"/>
    </source>
</evidence>
<organism evidence="8 9">
    <name type="scientific">Lottia gigantea</name>
    <name type="common">Giant owl limpet</name>
    <dbReference type="NCBI Taxonomy" id="225164"/>
    <lineage>
        <taxon>Eukaryota</taxon>
        <taxon>Metazoa</taxon>
        <taxon>Spiralia</taxon>
        <taxon>Lophotrochozoa</taxon>
        <taxon>Mollusca</taxon>
        <taxon>Gastropoda</taxon>
        <taxon>Patellogastropoda</taxon>
        <taxon>Lottioidea</taxon>
        <taxon>Lottiidae</taxon>
        <taxon>Lottia</taxon>
    </lineage>
</organism>
<dbReference type="SMART" id="SM00355">
    <property type="entry name" value="ZnF_C2H2"/>
    <property type="match status" value="6"/>
</dbReference>
<evidence type="ECO:0000313" key="8">
    <source>
        <dbReference type="EMBL" id="ESP02790.1"/>
    </source>
</evidence>
<evidence type="ECO:0000256" key="6">
    <source>
        <dbReference type="SAM" id="MobiDB-lite"/>
    </source>
</evidence>
<dbReference type="InterPro" id="IPR036236">
    <property type="entry name" value="Znf_C2H2_sf"/>
</dbReference>
<dbReference type="Proteomes" id="UP000030746">
    <property type="component" value="Unassembled WGS sequence"/>
</dbReference>
<sequence>MDFKIKRSKTKSSQNVRKAKENPASQKSDISCTSETSDLDHEKESDSENVTGRFVCDECKKVLFSTKAVTIHKEKYHKIKKKSSDGSIIKHCEFCKQKICLTPTKENRLIDDIVCLRCRTSLYKPAVEDSTEPVKNDDEKTGLECVDCGRWFDSKNGVTMHMRMHEQKNDIVRYVCDICNYECVILSDDFLNHFQTHGDKPRKGKDLKCGYCNKTFSKVNKYEKHVKSHSEYVASDKMILKCCKPFCNAMFRKKDWFEKHQYMHQYLNYECSVCHKYFKTAKGHGRHFKICGTTKI</sequence>
<evidence type="ECO:0000313" key="9">
    <source>
        <dbReference type="Proteomes" id="UP000030746"/>
    </source>
</evidence>
<proteinExistence type="predicted"/>
<feature type="domain" description="C2H2-type" evidence="7">
    <location>
        <begin position="207"/>
        <end position="230"/>
    </location>
</feature>
<evidence type="ECO:0000256" key="5">
    <source>
        <dbReference type="PROSITE-ProRule" id="PRU00042"/>
    </source>
</evidence>
<feature type="compositionally biased region" description="Basic residues" evidence="6">
    <location>
        <begin position="1"/>
        <end position="10"/>
    </location>
</feature>
<dbReference type="EMBL" id="KB200129">
    <property type="protein sequence ID" value="ESP02790.1"/>
    <property type="molecule type" value="Genomic_DNA"/>
</dbReference>
<dbReference type="PANTHER" id="PTHR24379:SF121">
    <property type="entry name" value="C2H2-TYPE DOMAIN-CONTAINING PROTEIN"/>
    <property type="match status" value="1"/>
</dbReference>
<feature type="compositionally biased region" description="Polar residues" evidence="6">
    <location>
        <begin position="23"/>
        <end position="36"/>
    </location>
</feature>
<dbReference type="RefSeq" id="XP_009046260.1">
    <property type="nucleotide sequence ID" value="XM_009048012.1"/>
</dbReference>
<evidence type="ECO:0000259" key="7">
    <source>
        <dbReference type="PROSITE" id="PS50157"/>
    </source>
</evidence>
<dbReference type="OrthoDB" id="8117402at2759"/>
<keyword evidence="2" id="KW-0677">Repeat</keyword>
<evidence type="ECO:0000256" key="4">
    <source>
        <dbReference type="ARBA" id="ARBA00022833"/>
    </source>
</evidence>
<dbReference type="GO" id="GO:0008270">
    <property type="term" value="F:zinc ion binding"/>
    <property type="evidence" value="ECO:0007669"/>
    <property type="project" value="UniProtKB-KW"/>
</dbReference>
<dbReference type="KEGG" id="lgi:LOTGIDRAFT_230332"/>
<evidence type="ECO:0000256" key="1">
    <source>
        <dbReference type="ARBA" id="ARBA00022723"/>
    </source>
</evidence>
<keyword evidence="3 5" id="KW-0863">Zinc-finger</keyword>
<feature type="domain" description="C2H2-type" evidence="7">
    <location>
        <begin position="54"/>
        <end position="82"/>
    </location>
</feature>
<dbReference type="AlphaFoldDB" id="V4CKK8"/>
<reference evidence="8 9" key="1">
    <citation type="journal article" date="2013" name="Nature">
        <title>Insights into bilaterian evolution from three spiralian genomes.</title>
        <authorList>
            <person name="Simakov O."/>
            <person name="Marletaz F."/>
            <person name="Cho S.J."/>
            <person name="Edsinger-Gonzales E."/>
            <person name="Havlak P."/>
            <person name="Hellsten U."/>
            <person name="Kuo D.H."/>
            <person name="Larsson T."/>
            <person name="Lv J."/>
            <person name="Arendt D."/>
            <person name="Savage R."/>
            <person name="Osoegawa K."/>
            <person name="de Jong P."/>
            <person name="Grimwood J."/>
            <person name="Chapman J.A."/>
            <person name="Shapiro H."/>
            <person name="Aerts A."/>
            <person name="Otillar R.P."/>
            <person name="Terry A.Y."/>
            <person name="Boore J.L."/>
            <person name="Grigoriev I.V."/>
            <person name="Lindberg D.R."/>
            <person name="Seaver E.C."/>
            <person name="Weisblat D.A."/>
            <person name="Putnam N.H."/>
            <person name="Rokhsar D.S."/>
        </authorList>
    </citation>
    <scope>NUCLEOTIDE SEQUENCE [LARGE SCALE GENOMIC DNA]</scope>
</reference>
<dbReference type="GeneID" id="20248270"/>
<dbReference type="InterPro" id="IPR013087">
    <property type="entry name" value="Znf_C2H2_type"/>
</dbReference>